<feature type="region of interest" description="Disordered" evidence="1">
    <location>
        <begin position="41"/>
        <end position="104"/>
    </location>
</feature>
<feature type="region of interest" description="Disordered" evidence="1">
    <location>
        <begin position="157"/>
        <end position="197"/>
    </location>
</feature>
<feature type="compositionally biased region" description="Low complexity" evidence="1">
    <location>
        <begin position="60"/>
        <end position="84"/>
    </location>
</feature>
<comment type="caution">
    <text evidence="2">The sequence shown here is derived from an EMBL/GenBank/DDBJ whole genome shotgun (WGS) entry which is preliminary data.</text>
</comment>
<keyword evidence="3" id="KW-1185">Reference proteome</keyword>
<dbReference type="SUPFAM" id="SSF46785">
    <property type="entry name" value="Winged helix' DNA-binding domain"/>
    <property type="match status" value="1"/>
</dbReference>
<organism evidence="2 3">
    <name type="scientific">Spongiactinospora gelatinilytica</name>
    <dbReference type="NCBI Taxonomy" id="2666298"/>
    <lineage>
        <taxon>Bacteria</taxon>
        <taxon>Bacillati</taxon>
        <taxon>Actinomycetota</taxon>
        <taxon>Actinomycetes</taxon>
        <taxon>Streptosporangiales</taxon>
        <taxon>Streptosporangiaceae</taxon>
        <taxon>Spongiactinospora</taxon>
    </lineage>
</organism>
<evidence type="ECO:0000256" key="1">
    <source>
        <dbReference type="SAM" id="MobiDB-lite"/>
    </source>
</evidence>
<evidence type="ECO:0000313" key="3">
    <source>
        <dbReference type="Proteomes" id="UP000248544"/>
    </source>
</evidence>
<gene>
    <name evidence="2" type="ORF">C1I98_01450</name>
</gene>
<reference evidence="2 3" key="1">
    <citation type="submission" date="2018-01" db="EMBL/GenBank/DDBJ databases">
        <title>Draft genome sequence of Sphaerisporangium sp. 7K107.</title>
        <authorList>
            <person name="Sahin N."/>
            <person name="Saygin H."/>
            <person name="Ay H."/>
        </authorList>
    </citation>
    <scope>NUCLEOTIDE SEQUENCE [LARGE SCALE GENOMIC DNA]</scope>
    <source>
        <strain evidence="2 3">7K107</strain>
    </source>
</reference>
<accession>A0A2W2HXT8</accession>
<feature type="region of interest" description="Disordered" evidence="1">
    <location>
        <begin position="257"/>
        <end position="279"/>
    </location>
</feature>
<sequence>MWAALLANPGGSATAVGAEAGISRVSASKILNELEAEGRVTRTAGGHDGRGRTPDRWFPVVSDADNGAADGSGSDSVSDAPVGSPATGGVAAPDTPNPDADGAATVGAFATTADVAPVDLPDDNAPDTVTGDSAASEFVSIDDFDASPAGEEILVGVPGAESDSTPDFSPASVPASAVTDPTGEADEEETAAESPQVVDPAWTRARAELLELADLLTGAVAEMDGDGDRVMALGRLEMFIAKSAQAHRNARAVLTGVATGRPGPTRGTDSRSGGATGTAAVRPGALRDRVLAHLTEYPGKDFTPYEVGRVLDSSSGAVANALDRLVSLGQAELTCERPRRFTVAAGQGA</sequence>
<dbReference type="InterPro" id="IPR036390">
    <property type="entry name" value="WH_DNA-bd_sf"/>
</dbReference>
<feature type="compositionally biased region" description="Basic and acidic residues" evidence="1">
    <location>
        <begin position="41"/>
        <end position="55"/>
    </location>
</feature>
<evidence type="ECO:0000313" key="2">
    <source>
        <dbReference type="EMBL" id="PZG56325.1"/>
    </source>
</evidence>
<dbReference type="InterPro" id="IPR036388">
    <property type="entry name" value="WH-like_DNA-bd_sf"/>
</dbReference>
<protein>
    <submittedName>
        <fullName evidence="2">Uncharacterized protein</fullName>
    </submittedName>
</protein>
<dbReference type="EMBL" id="POUA01000006">
    <property type="protein sequence ID" value="PZG56325.1"/>
    <property type="molecule type" value="Genomic_DNA"/>
</dbReference>
<name>A0A2W2HXT8_9ACTN</name>
<dbReference type="Gene3D" id="1.10.10.10">
    <property type="entry name" value="Winged helix-like DNA-binding domain superfamily/Winged helix DNA-binding domain"/>
    <property type="match status" value="1"/>
</dbReference>
<dbReference type="AlphaFoldDB" id="A0A2W2HXT8"/>
<dbReference type="Proteomes" id="UP000248544">
    <property type="component" value="Unassembled WGS sequence"/>
</dbReference>
<proteinExistence type="predicted"/>